<dbReference type="SMART" id="SM00493">
    <property type="entry name" value="TOPRIM"/>
    <property type="match status" value="1"/>
</dbReference>
<dbReference type="InterPro" id="IPR013824">
    <property type="entry name" value="Topo_IA_cen_sub1"/>
</dbReference>
<keyword evidence="7" id="KW-0862">Zinc</keyword>
<evidence type="ECO:0000256" key="8">
    <source>
        <dbReference type="ARBA" id="ARBA00022842"/>
    </source>
</evidence>
<dbReference type="EMBL" id="AE017261">
    <property type="protein sequence ID" value="AAT43332.1"/>
    <property type="molecule type" value="Genomic_DNA"/>
</dbReference>
<feature type="site" description="Interaction with DNA" evidence="12">
    <location>
        <position position="162"/>
    </location>
</feature>
<feature type="site" description="Interaction with DNA" evidence="12">
    <location>
        <position position="494"/>
    </location>
</feature>
<dbReference type="SUPFAM" id="SSF56712">
    <property type="entry name" value="Prokaryotic type I DNA topoisomerase"/>
    <property type="match status" value="1"/>
</dbReference>
<evidence type="ECO:0000256" key="1">
    <source>
        <dbReference type="ARBA" id="ARBA00000213"/>
    </source>
</evidence>
<dbReference type="InterPro" id="IPR013497">
    <property type="entry name" value="Topo_IA_cen"/>
</dbReference>
<dbReference type="Gene3D" id="3.30.65.10">
    <property type="entry name" value="Bacterial Topoisomerase I, domain 1"/>
    <property type="match status" value="1"/>
</dbReference>
<dbReference type="Pfam" id="PF01751">
    <property type="entry name" value="Toprim"/>
    <property type="match status" value="1"/>
</dbReference>
<keyword evidence="6" id="KW-0863">Zinc-finger</keyword>
<dbReference type="InParanoid" id="Q6L120"/>
<dbReference type="InterPro" id="IPR023406">
    <property type="entry name" value="Topo_IA_AS"/>
</dbReference>
<dbReference type="PATRIC" id="fig|263820.9.peg.782"/>
<feature type="domain" description="Topo IA-type catalytic" evidence="14">
    <location>
        <begin position="152"/>
        <end position="560"/>
    </location>
</feature>
<dbReference type="KEGG" id="pto:PTO0747"/>
<evidence type="ECO:0000259" key="13">
    <source>
        <dbReference type="PROSITE" id="PS50880"/>
    </source>
</evidence>
<gene>
    <name evidence="12" type="primary">topA</name>
    <name evidence="15" type="ordered locus">PTO0747</name>
    <name evidence="16" type="ORF">SAMN02745355_0239</name>
</gene>
<dbReference type="GO" id="GO:0006310">
    <property type="term" value="P:DNA recombination"/>
    <property type="evidence" value="ECO:0007669"/>
    <property type="project" value="TreeGrafter"/>
</dbReference>
<dbReference type="GO" id="GO:0005694">
    <property type="term" value="C:chromosome"/>
    <property type="evidence" value="ECO:0007669"/>
    <property type="project" value="InterPro"/>
</dbReference>
<dbReference type="NCBIfam" id="NF005555">
    <property type="entry name" value="PRK07220.1"/>
    <property type="match status" value="1"/>
</dbReference>
<dbReference type="STRING" id="263820.PTO0747"/>
<dbReference type="InterPro" id="IPR013825">
    <property type="entry name" value="Topo_IA_cen_sub2"/>
</dbReference>
<evidence type="ECO:0000256" key="4">
    <source>
        <dbReference type="ARBA" id="ARBA00022723"/>
    </source>
</evidence>
<dbReference type="InterPro" id="IPR028612">
    <property type="entry name" value="Topoisom_1_IA"/>
</dbReference>
<dbReference type="InterPro" id="IPR013826">
    <property type="entry name" value="Topo_IA_cen_sub3"/>
</dbReference>
<dbReference type="HAMAP" id="MF_00952">
    <property type="entry name" value="Topoisom_1_prok"/>
    <property type="match status" value="1"/>
</dbReference>
<dbReference type="GO" id="GO:0003677">
    <property type="term" value="F:DNA binding"/>
    <property type="evidence" value="ECO:0007669"/>
    <property type="project" value="UniProtKB-KW"/>
</dbReference>
<organism evidence="15 17">
    <name type="scientific">Picrophilus torridus (strain ATCC 700027 / DSM 9790 / JCM 10055 / NBRC 100828 / KAW 2/3)</name>
    <dbReference type="NCBI Taxonomy" id="1122961"/>
    <lineage>
        <taxon>Archaea</taxon>
        <taxon>Methanobacteriati</taxon>
        <taxon>Thermoplasmatota</taxon>
        <taxon>Thermoplasmata</taxon>
        <taxon>Thermoplasmatales</taxon>
        <taxon>Picrophilaceae</taxon>
        <taxon>Picrophilus</taxon>
    </lineage>
</organism>
<evidence type="ECO:0000256" key="11">
    <source>
        <dbReference type="ARBA" id="ARBA00023235"/>
    </source>
</evidence>
<dbReference type="AlphaFoldDB" id="Q6L120"/>
<feature type="active site" description="O-(5'-phospho-DNA)-tyrosine intermediate" evidence="12">
    <location>
        <position position="308"/>
    </location>
</feature>
<dbReference type="PANTHER" id="PTHR11390:SF26">
    <property type="entry name" value="DNA TOPOISOMERASE 1"/>
    <property type="match status" value="1"/>
</dbReference>
<comment type="cofactor">
    <cofactor evidence="2">
        <name>Mg(2+)</name>
        <dbReference type="ChEBI" id="CHEBI:18420"/>
    </cofactor>
</comment>
<dbReference type="RefSeq" id="WP_011177548.1">
    <property type="nucleotide sequence ID" value="NC_005877.1"/>
</dbReference>
<keyword evidence="11 12" id="KW-0413">Isomerase</keyword>
<reference evidence="16 18" key="3">
    <citation type="submission" date="2017-04" db="EMBL/GenBank/DDBJ databases">
        <authorList>
            <person name="Varghese N."/>
            <person name="Submissions S."/>
        </authorList>
    </citation>
    <scope>NUCLEOTIDE SEQUENCE [LARGE SCALE GENOMIC DNA]</scope>
    <source>
        <strain evidence="16 18">DSM 9789</strain>
    </source>
</reference>
<feature type="site" description="Interaction with DNA" evidence="12">
    <location>
        <position position="54"/>
    </location>
</feature>
<proteinExistence type="inferred from homology"/>
<dbReference type="InterPro" id="IPR006171">
    <property type="entry name" value="TOPRIM_dom"/>
</dbReference>
<dbReference type="PROSITE" id="PS50880">
    <property type="entry name" value="TOPRIM"/>
    <property type="match status" value="1"/>
</dbReference>
<evidence type="ECO:0000256" key="5">
    <source>
        <dbReference type="ARBA" id="ARBA00022737"/>
    </source>
</evidence>
<evidence type="ECO:0000256" key="3">
    <source>
        <dbReference type="ARBA" id="ARBA00009446"/>
    </source>
</evidence>
<dbReference type="CDD" id="cd03362">
    <property type="entry name" value="TOPRIM_TopoIA_TopoIII"/>
    <property type="match status" value="1"/>
</dbReference>
<comment type="similarity">
    <text evidence="3 12">Belongs to the type IA topoisomerase family.</text>
</comment>
<dbReference type="OrthoDB" id="30963at2157"/>
<dbReference type="GO" id="GO:0003917">
    <property type="term" value="F:DNA topoisomerase type I (single strand cut, ATP-independent) activity"/>
    <property type="evidence" value="ECO:0007669"/>
    <property type="project" value="UniProtKB-UniRule"/>
</dbReference>
<keyword evidence="8" id="KW-0460">Magnesium</keyword>
<evidence type="ECO:0000313" key="15">
    <source>
        <dbReference type="EMBL" id="AAT43332.1"/>
    </source>
</evidence>
<dbReference type="Gene3D" id="2.70.20.10">
    <property type="entry name" value="Topoisomerase I, domain 3"/>
    <property type="match status" value="1"/>
</dbReference>
<dbReference type="SUPFAM" id="SSF57783">
    <property type="entry name" value="Zinc beta-ribbon"/>
    <property type="match status" value="1"/>
</dbReference>
<dbReference type="PROSITE" id="PS00396">
    <property type="entry name" value="TOPO_IA_1"/>
    <property type="match status" value="1"/>
</dbReference>
<feature type="site" description="Interaction with DNA" evidence="12">
    <location>
        <position position="166"/>
    </location>
</feature>
<dbReference type="Pfam" id="PF01396">
    <property type="entry name" value="Zn_ribbon_Top1"/>
    <property type="match status" value="1"/>
</dbReference>
<comment type="catalytic activity">
    <reaction evidence="1 12">
        <text>ATP-independent breakage of single-stranded DNA, followed by passage and rejoining.</text>
        <dbReference type="EC" id="5.6.2.1"/>
    </reaction>
</comment>
<protein>
    <recommendedName>
        <fullName evidence="12">DNA topoisomerase 1</fullName>
        <ecNumber evidence="12">5.6.2.1</ecNumber>
    </recommendedName>
    <alternativeName>
        <fullName evidence="12">DNA topoisomerase I</fullName>
    </alternativeName>
</protein>
<dbReference type="GO" id="GO:0006281">
    <property type="term" value="P:DNA repair"/>
    <property type="evidence" value="ECO:0007669"/>
    <property type="project" value="TreeGrafter"/>
</dbReference>
<dbReference type="FunFam" id="1.10.290.10:FF:000003">
    <property type="entry name" value="DNA topoisomerase"/>
    <property type="match status" value="1"/>
</dbReference>
<feature type="region of interest" description="Interaction with DNA" evidence="12">
    <location>
        <begin position="190"/>
        <end position="195"/>
    </location>
</feature>
<dbReference type="InterPro" id="IPR000380">
    <property type="entry name" value="Topo_IA"/>
</dbReference>
<comment type="function">
    <text evidence="12">Releases the supercoiling and torsional tension of DNA, which is introduced during the DNA replication and transcription, by transiently cleaving and rejoining one strand of the DNA duplex. Introduces a single-strand break via transesterification at a target site in duplex DNA. The scissile phosphodiester is attacked by the catalytic tyrosine of the enzyme, resulting in the formation of a DNA-(5'-phosphotyrosyl)-enzyme intermediate and the expulsion of a 3'-OH DNA strand. The free DNA strand then undergoes passage around the unbroken strand, thus removing DNA supercoils. Finally, in the religation step, the DNA 3'-OH attacks the covalent intermediate to expel the active-site tyrosine and restore the DNA phosphodiester backbone.</text>
</comment>
<feature type="domain" description="Toprim" evidence="13">
    <location>
        <begin position="3"/>
        <end position="138"/>
    </location>
</feature>
<dbReference type="PROSITE" id="PS52039">
    <property type="entry name" value="TOPO_IA_2"/>
    <property type="match status" value="1"/>
</dbReference>
<dbReference type="CDD" id="cd00186">
    <property type="entry name" value="TOP1Ac"/>
    <property type="match status" value="1"/>
</dbReference>
<dbReference type="Gene3D" id="1.10.460.10">
    <property type="entry name" value="Topoisomerase I, domain 2"/>
    <property type="match status" value="1"/>
</dbReference>
<keyword evidence="9 12" id="KW-0799">Topoisomerase</keyword>
<dbReference type="InterPro" id="IPR003602">
    <property type="entry name" value="Topo_IA_DNA-bd_dom"/>
</dbReference>
<dbReference type="HOGENOM" id="CLU_002929_1_4_2"/>
<dbReference type="InterPro" id="IPR013498">
    <property type="entry name" value="Topo_IA_Znf"/>
</dbReference>
<keyword evidence="5" id="KW-0677">Repeat</keyword>
<dbReference type="SMART" id="SM00436">
    <property type="entry name" value="TOP1Bc"/>
    <property type="match status" value="1"/>
</dbReference>
<accession>Q6L120</accession>
<dbReference type="Pfam" id="PF01131">
    <property type="entry name" value="Topoisom_bac"/>
    <property type="match status" value="1"/>
</dbReference>
<evidence type="ECO:0000256" key="6">
    <source>
        <dbReference type="ARBA" id="ARBA00022771"/>
    </source>
</evidence>
<dbReference type="Proteomes" id="UP000000438">
    <property type="component" value="Chromosome"/>
</dbReference>
<dbReference type="eggNOG" id="arCOG01527">
    <property type="taxonomic scope" value="Archaea"/>
</dbReference>
<comment type="subunit">
    <text evidence="12">Monomer.</text>
</comment>
<comment type="caution">
    <text evidence="12">Lacks conserved residue(s) required for the propagation of feature annotation.</text>
</comment>
<evidence type="ECO:0000313" key="18">
    <source>
        <dbReference type="Proteomes" id="UP000192315"/>
    </source>
</evidence>
<feature type="site" description="Interaction with DNA" evidence="12">
    <location>
        <position position="310"/>
    </location>
</feature>
<dbReference type="Proteomes" id="UP000192315">
    <property type="component" value="Unassembled WGS sequence"/>
</dbReference>
<dbReference type="InterPro" id="IPR003601">
    <property type="entry name" value="Topo_IA_2"/>
</dbReference>
<dbReference type="Gene3D" id="3.40.50.140">
    <property type="match status" value="1"/>
</dbReference>
<evidence type="ECO:0000256" key="12">
    <source>
        <dbReference type="HAMAP-Rule" id="MF_00952"/>
    </source>
</evidence>
<dbReference type="EMBL" id="FWYE01000001">
    <property type="protein sequence ID" value="SMD30360.1"/>
    <property type="molecule type" value="Genomic_DNA"/>
</dbReference>
<evidence type="ECO:0000256" key="7">
    <source>
        <dbReference type="ARBA" id="ARBA00022833"/>
    </source>
</evidence>
<evidence type="ECO:0000259" key="14">
    <source>
        <dbReference type="PROSITE" id="PS52039"/>
    </source>
</evidence>
<dbReference type="PRINTS" id="PR00417">
    <property type="entry name" value="PRTPISMRASEI"/>
</dbReference>
<evidence type="ECO:0000313" key="16">
    <source>
        <dbReference type="EMBL" id="SMD30360.1"/>
    </source>
</evidence>
<keyword evidence="10 12" id="KW-0238">DNA-binding</keyword>
<dbReference type="GO" id="GO:0006265">
    <property type="term" value="P:DNA topological change"/>
    <property type="evidence" value="ECO:0007669"/>
    <property type="project" value="UniProtKB-UniRule"/>
</dbReference>
<dbReference type="GeneID" id="2845071"/>
<dbReference type="PANTHER" id="PTHR11390">
    <property type="entry name" value="PROKARYOTIC DNA TOPOISOMERASE"/>
    <property type="match status" value="1"/>
</dbReference>
<evidence type="ECO:0000256" key="9">
    <source>
        <dbReference type="ARBA" id="ARBA00023029"/>
    </source>
</evidence>
<evidence type="ECO:0000256" key="10">
    <source>
        <dbReference type="ARBA" id="ARBA00023125"/>
    </source>
</evidence>
<keyword evidence="4" id="KW-0479">Metal-binding</keyword>
<evidence type="ECO:0000256" key="2">
    <source>
        <dbReference type="ARBA" id="ARBA00001946"/>
    </source>
</evidence>
<name>Q6L120_PICTO</name>
<evidence type="ECO:0000313" key="17">
    <source>
        <dbReference type="Proteomes" id="UP000000438"/>
    </source>
</evidence>
<accession>A0A8G2L7I8</accession>
<dbReference type="EC" id="5.6.2.1" evidence="12"/>
<sequence>MTLNLIIAEKMDAGRRIAYILSKKTSKQKRSKGSFYIEFESNNERNVLVPLSGHVLEADFPSDFKDWLKSDLNLLIDSRIVYNVKNQRAINTLKNFKDADNIIIATDYDREGELIGTEVLKFLNAKNIKRAKFSALTEKEINDAFSNTINVDYNLADSAQAREEIDLIWGAVLTRFFSIASNRLWKDFISVGRVQTPTLGLIYKREMEIRSFVPEKYYKIKITFNKNRDFDAYYNNELKDRKTAEKIFSEVKNMPGRVKSFDKEEYYIYRPAPFNTNEFLREASYLGISPARAMNIAEKLYMQGLISYPRTDNTVYNKSINLKSIVEKLKKSEFSMEADLVLSQEKILPSRGKTEATDHPPIYPVSVPSKELTGDYKKIYELIVRRFLATLYKNAVAVRSTALIDVNGHDFISEGNIIKENGWYDIYKYKSYREYFVPDLEKNEVLNGRDYELQEKETEPPRRYDVSSLLKAMESLNLGTKSTRHDIIDKLYSRNFVTGNPVKITPLGEGFIKSIIDTNPRISEPEMTAELEMDMDKIASGTKTKDDVVNESRRMLHSVLNDFQGRTSEINKTINDYLNTGESLGRCPLDGNELFLIKYRDHYKIKCGDENCRIDFNIYSNGRIQLNDSKCPVCSLPMIKIIRKGQSPEVKCIDPACDYNKEKDIYGTCPADGGNLVLRQSRYGKRFLGCSNYPKCTVTYPLPQKGILKKTDKKCQYCGAPIIVLINGRRHFEFCPKIDCEFNRGGKIEKNKV</sequence>
<dbReference type="FunCoup" id="Q6L120">
    <property type="interactions" value="149"/>
</dbReference>
<dbReference type="InterPro" id="IPR034144">
    <property type="entry name" value="TOPRIM_TopoIII"/>
</dbReference>
<dbReference type="InterPro" id="IPR023405">
    <property type="entry name" value="Topo_IA_core_domain"/>
</dbReference>
<dbReference type="SMART" id="SM00437">
    <property type="entry name" value="TOP1Ac"/>
    <property type="match status" value="1"/>
</dbReference>
<reference evidence="15" key="2">
    <citation type="submission" date="2004-02" db="EMBL/GenBank/DDBJ databases">
        <authorList>
            <person name="Fuetterer O."/>
            <person name="Angelov A."/>
            <person name="Liesegang H."/>
            <person name="Gottschalk G."/>
            <person name="Schleper C."/>
            <person name="Schepers B."/>
            <person name="Dock C."/>
            <person name="Antranikian G."/>
            <person name="Liebl W."/>
        </authorList>
    </citation>
    <scope>NUCLEOTIDE SEQUENCE</scope>
    <source>
        <strain evidence="15">DSM 9790</strain>
    </source>
</reference>
<dbReference type="PaxDb" id="263820-PTO0747"/>
<reference evidence="15 17" key="1">
    <citation type="journal article" date="2004" name="Proc. Natl. Acad. Sci. U.S.A.">
        <title>Genome sequence of Picrophilus torridus and its implications for life around pH 0.</title>
        <authorList>
            <person name="Futterer O."/>
            <person name="Angelov A."/>
            <person name="Liesegang H."/>
            <person name="Gottschalk G."/>
            <person name="Schleper C."/>
            <person name="Schepers B."/>
            <person name="Dock C."/>
            <person name="Antranikian G."/>
            <person name="Liebl W."/>
        </authorList>
    </citation>
    <scope>NUCLEOTIDE SEQUENCE [LARGE SCALE GENOMIC DNA]</scope>
    <source>
        <strain evidence="17">ATCC 700027 / DSM 9790 / JCM 10055 / NBRC 100828</strain>
        <strain evidence="15">DSM 9790</strain>
    </source>
</reference>
<dbReference type="Gene3D" id="1.10.290.10">
    <property type="entry name" value="Topoisomerase I, domain 4"/>
    <property type="match status" value="1"/>
</dbReference>
<dbReference type="GO" id="GO:0008270">
    <property type="term" value="F:zinc ion binding"/>
    <property type="evidence" value="ECO:0007669"/>
    <property type="project" value="UniProtKB-KW"/>
</dbReference>
<keyword evidence="18" id="KW-1185">Reference proteome</keyword>